<feature type="domain" description="PAS" evidence="11">
    <location>
        <begin position="233"/>
        <end position="275"/>
    </location>
</feature>
<keyword evidence="14" id="KW-1185">Reference proteome</keyword>
<dbReference type="KEGG" id="gfe:Gferi_16815"/>
<dbReference type="GO" id="GO:0000155">
    <property type="term" value="F:phosphorelay sensor kinase activity"/>
    <property type="evidence" value="ECO:0007669"/>
    <property type="project" value="InterPro"/>
</dbReference>
<dbReference type="CDD" id="cd00082">
    <property type="entry name" value="HisKA"/>
    <property type="match status" value="1"/>
</dbReference>
<sequence>MGTTYEQWKGFNTEGIEIGQIEATIKASWQRSKAYGLSHWGSNPIIAYTPQELACALEENKILINLVDTYARNVLAAVEEVKDISFAVADPNGYILQRWAYGDAIQILNLLGVQPGVCWREEYMGTNGIGIALLLDKPYAVVGTEHFIEDYHQLTCLAAPIHNTDGKILGVVDISASTEQDSKNLYSILITAIHGIERELHHINYMEKMEELNAKLNKSIRQEMKLKRELAEKAELLQTVLNNMSDGLLISDIEGNYIMANESGYNLLGLSSDEMKLGKVGDSTVYITLKDEKGKIIPVENYYVNRVLRGEKIEKDIITAECKRTGKKRHLIANSIPLRNRRNNIKYVITTYTDISELTIREEHIKRQREFVTSILDALGVAAVVISYPDLVYEISNQKNTELLMKLLQVGESDWKITGKSVQEVGFILQDSLFLERVVEAAETRREICEEARYYKRIDTYYNCIYTPILDKEGKTTHVAVVVSDVTNQVIYNKKMEEITKQKDEFFSIVSHELRSPTAIINAATQMLLSPYYQEDVSPSAKRLIGKIKQNSYRLLRLINNFLDITKIEEGFLRIHYINADVVKVSKGIIDSLQFFAASKQITLKFVASKRSHIIAIDTDMYERILLNLLSNGFKFSPQHSKIIVKIEVVRNYIKISVQDQGIGIPKDQIEKIFNRFVQVDSSLSRRSEGTGIGLSLVKALVEKMGGVLEVQSKENVGTTFSLLLPDRKISEKENDMGRIRSDNELTEIINIEFSDIYS</sequence>
<dbReference type="Gene3D" id="3.30.450.40">
    <property type="match status" value="1"/>
</dbReference>
<evidence type="ECO:0000256" key="7">
    <source>
        <dbReference type="ARBA" id="ARBA00022840"/>
    </source>
</evidence>
<evidence type="ECO:0000259" key="10">
    <source>
        <dbReference type="PROSITE" id="PS50109"/>
    </source>
</evidence>
<dbReference type="InterPro" id="IPR003594">
    <property type="entry name" value="HATPase_dom"/>
</dbReference>
<dbReference type="InterPro" id="IPR000014">
    <property type="entry name" value="PAS"/>
</dbReference>
<comment type="catalytic activity">
    <reaction evidence="1">
        <text>ATP + protein L-histidine = ADP + protein N-phospho-L-histidine.</text>
        <dbReference type="EC" id="2.7.13.3"/>
    </reaction>
</comment>
<dbReference type="RefSeq" id="WP_069978518.1">
    <property type="nucleotide sequence ID" value="NZ_CP017269.1"/>
</dbReference>
<feature type="domain" description="Histidine kinase" evidence="10">
    <location>
        <begin position="509"/>
        <end position="729"/>
    </location>
</feature>
<dbReference type="SUPFAM" id="SSF55785">
    <property type="entry name" value="PYP-like sensor domain (PAS domain)"/>
    <property type="match status" value="2"/>
</dbReference>
<dbReference type="PROSITE" id="PS50113">
    <property type="entry name" value="PAC"/>
    <property type="match status" value="1"/>
</dbReference>
<evidence type="ECO:0000259" key="11">
    <source>
        <dbReference type="PROSITE" id="PS50112"/>
    </source>
</evidence>
<dbReference type="SUPFAM" id="SSF47384">
    <property type="entry name" value="Homodimeric domain of signal transducing histidine kinase"/>
    <property type="match status" value="1"/>
</dbReference>
<dbReference type="SMART" id="SM00387">
    <property type="entry name" value="HATPase_c"/>
    <property type="match status" value="1"/>
</dbReference>
<dbReference type="Pfam" id="PF13188">
    <property type="entry name" value="PAS_8"/>
    <property type="match status" value="1"/>
</dbReference>
<organism evidence="13 14">
    <name type="scientific">Geosporobacter ferrireducens</name>
    <dbReference type="NCBI Taxonomy" id="1424294"/>
    <lineage>
        <taxon>Bacteria</taxon>
        <taxon>Bacillati</taxon>
        <taxon>Bacillota</taxon>
        <taxon>Clostridia</taxon>
        <taxon>Peptostreptococcales</taxon>
        <taxon>Thermotaleaceae</taxon>
        <taxon>Geosporobacter</taxon>
    </lineage>
</organism>
<gene>
    <name evidence="13" type="ORF">Gferi_16815</name>
</gene>
<evidence type="ECO:0000256" key="6">
    <source>
        <dbReference type="ARBA" id="ARBA00022777"/>
    </source>
</evidence>
<evidence type="ECO:0000256" key="9">
    <source>
        <dbReference type="SAM" id="Coils"/>
    </source>
</evidence>
<evidence type="ECO:0000256" key="1">
    <source>
        <dbReference type="ARBA" id="ARBA00000085"/>
    </source>
</evidence>
<dbReference type="InterPro" id="IPR004358">
    <property type="entry name" value="Sig_transdc_His_kin-like_C"/>
</dbReference>
<dbReference type="InterPro" id="IPR036097">
    <property type="entry name" value="HisK_dim/P_sf"/>
</dbReference>
<dbReference type="InterPro" id="IPR035965">
    <property type="entry name" value="PAS-like_dom_sf"/>
</dbReference>
<keyword evidence="5" id="KW-0547">Nucleotide-binding</keyword>
<dbReference type="InterPro" id="IPR003661">
    <property type="entry name" value="HisK_dim/P_dom"/>
</dbReference>
<evidence type="ECO:0000256" key="4">
    <source>
        <dbReference type="ARBA" id="ARBA00022679"/>
    </source>
</evidence>
<dbReference type="InterPro" id="IPR000700">
    <property type="entry name" value="PAS-assoc_C"/>
</dbReference>
<dbReference type="PANTHER" id="PTHR43047">
    <property type="entry name" value="TWO-COMPONENT HISTIDINE PROTEIN KINASE"/>
    <property type="match status" value="1"/>
</dbReference>
<dbReference type="CDD" id="cd16922">
    <property type="entry name" value="HATPase_EvgS-ArcB-TorS-like"/>
    <property type="match status" value="1"/>
</dbReference>
<dbReference type="Proteomes" id="UP000095743">
    <property type="component" value="Chromosome"/>
</dbReference>
<evidence type="ECO:0000313" key="13">
    <source>
        <dbReference type="EMBL" id="AOT71070.1"/>
    </source>
</evidence>
<keyword evidence="9" id="KW-0175">Coiled coil</keyword>
<dbReference type="EC" id="2.7.13.3" evidence="2"/>
<dbReference type="AlphaFoldDB" id="A0A1D8GJI9"/>
<evidence type="ECO:0000256" key="3">
    <source>
        <dbReference type="ARBA" id="ARBA00022553"/>
    </source>
</evidence>
<dbReference type="EMBL" id="CP017269">
    <property type="protein sequence ID" value="AOT71070.1"/>
    <property type="molecule type" value="Genomic_DNA"/>
</dbReference>
<dbReference type="Gene3D" id="3.30.565.10">
    <property type="entry name" value="Histidine kinase-like ATPase, C-terminal domain"/>
    <property type="match status" value="1"/>
</dbReference>
<reference evidence="13 14" key="1">
    <citation type="submission" date="2016-09" db="EMBL/GenBank/DDBJ databases">
        <title>Genomic analysis reveals versatility of anaerobic energy metabolism of Geosporobacter ferrireducens IRF9 of phylum Firmicutes.</title>
        <authorList>
            <person name="Kim S.-J."/>
        </authorList>
    </citation>
    <scope>NUCLEOTIDE SEQUENCE [LARGE SCALE GENOMIC DNA]</scope>
    <source>
        <strain evidence="13 14">IRF9</strain>
    </source>
</reference>
<dbReference type="InterPro" id="IPR036890">
    <property type="entry name" value="HATPase_C_sf"/>
</dbReference>
<feature type="domain" description="PAC" evidence="12">
    <location>
        <begin position="311"/>
        <end position="367"/>
    </location>
</feature>
<dbReference type="PROSITE" id="PS50112">
    <property type="entry name" value="PAS"/>
    <property type="match status" value="1"/>
</dbReference>
<dbReference type="NCBIfam" id="TIGR00229">
    <property type="entry name" value="sensory_box"/>
    <property type="match status" value="1"/>
</dbReference>
<dbReference type="InterPro" id="IPR029016">
    <property type="entry name" value="GAF-like_dom_sf"/>
</dbReference>
<keyword evidence="6" id="KW-0418">Kinase</keyword>
<dbReference type="Gene3D" id="3.30.450.20">
    <property type="entry name" value="PAS domain"/>
    <property type="match status" value="2"/>
</dbReference>
<dbReference type="GO" id="GO:0009927">
    <property type="term" value="F:histidine phosphotransfer kinase activity"/>
    <property type="evidence" value="ECO:0007669"/>
    <property type="project" value="TreeGrafter"/>
</dbReference>
<evidence type="ECO:0000256" key="2">
    <source>
        <dbReference type="ARBA" id="ARBA00012438"/>
    </source>
</evidence>
<name>A0A1D8GJI9_9FIRM</name>
<dbReference type="GO" id="GO:0005524">
    <property type="term" value="F:ATP binding"/>
    <property type="evidence" value="ECO:0007669"/>
    <property type="project" value="UniProtKB-KW"/>
</dbReference>
<evidence type="ECO:0000313" key="14">
    <source>
        <dbReference type="Proteomes" id="UP000095743"/>
    </source>
</evidence>
<dbReference type="InterPro" id="IPR005467">
    <property type="entry name" value="His_kinase_dom"/>
</dbReference>
<dbReference type="OrthoDB" id="9813394at2"/>
<dbReference type="STRING" id="1424294.Gferi_16815"/>
<dbReference type="SUPFAM" id="SSF55874">
    <property type="entry name" value="ATPase domain of HSP90 chaperone/DNA topoisomerase II/histidine kinase"/>
    <property type="match status" value="1"/>
</dbReference>
<keyword evidence="7" id="KW-0067">ATP-binding</keyword>
<dbReference type="SMART" id="SM00388">
    <property type="entry name" value="HisKA"/>
    <property type="match status" value="1"/>
</dbReference>
<accession>A0A1D8GJI9</accession>
<dbReference type="Pfam" id="PF00512">
    <property type="entry name" value="HisKA"/>
    <property type="match status" value="1"/>
</dbReference>
<dbReference type="InterPro" id="IPR003018">
    <property type="entry name" value="GAF"/>
</dbReference>
<dbReference type="Pfam" id="PF13426">
    <property type="entry name" value="PAS_9"/>
    <property type="match status" value="1"/>
</dbReference>
<evidence type="ECO:0000259" key="12">
    <source>
        <dbReference type="PROSITE" id="PS50113"/>
    </source>
</evidence>
<feature type="coiled-coil region" evidence="9">
    <location>
        <begin position="202"/>
        <end position="233"/>
    </location>
</feature>
<dbReference type="GO" id="GO:0005886">
    <property type="term" value="C:plasma membrane"/>
    <property type="evidence" value="ECO:0007669"/>
    <property type="project" value="TreeGrafter"/>
</dbReference>
<evidence type="ECO:0000256" key="5">
    <source>
        <dbReference type="ARBA" id="ARBA00022741"/>
    </source>
</evidence>
<dbReference type="Pfam" id="PF02518">
    <property type="entry name" value="HATPase_c"/>
    <property type="match status" value="1"/>
</dbReference>
<dbReference type="Pfam" id="PF01590">
    <property type="entry name" value="GAF"/>
    <property type="match status" value="1"/>
</dbReference>
<protein>
    <recommendedName>
        <fullName evidence="2">histidine kinase</fullName>
        <ecNumber evidence="2">2.7.13.3</ecNumber>
    </recommendedName>
</protein>
<dbReference type="PROSITE" id="PS50109">
    <property type="entry name" value="HIS_KIN"/>
    <property type="match status" value="1"/>
</dbReference>
<dbReference type="PANTHER" id="PTHR43047:SF72">
    <property type="entry name" value="OSMOSENSING HISTIDINE PROTEIN KINASE SLN1"/>
    <property type="match status" value="1"/>
</dbReference>
<proteinExistence type="predicted"/>
<dbReference type="Gene3D" id="1.10.287.130">
    <property type="match status" value="1"/>
</dbReference>
<keyword evidence="3" id="KW-0597">Phosphoprotein</keyword>
<keyword evidence="4" id="KW-0808">Transferase</keyword>
<keyword evidence="8" id="KW-0902">Two-component regulatory system</keyword>
<evidence type="ECO:0000256" key="8">
    <source>
        <dbReference type="ARBA" id="ARBA00023012"/>
    </source>
</evidence>
<dbReference type="PRINTS" id="PR00344">
    <property type="entry name" value="BCTRLSENSOR"/>
</dbReference>
<dbReference type="FunFam" id="3.30.565.10:FF:000037">
    <property type="entry name" value="Hybrid sensor histidine kinase/response regulator"/>
    <property type="match status" value="1"/>
</dbReference>